<accession>A0A0D0D345</accession>
<keyword evidence="3" id="KW-1185">Reference proteome</keyword>
<reference evidence="2 3" key="1">
    <citation type="submission" date="2014-04" db="EMBL/GenBank/DDBJ databases">
        <title>Evolutionary Origins and Diversification of the Mycorrhizal Mutualists.</title>
        <authorList>
            <consortium name="DOE Joint Genome Institute"/>
            <consortium name="Mycorrhizal Genomics Consortium"/>
            <person name="Kohler A."/>
            <person name="Kuo A."/>
            <person name="Nagy L.G."/>
            <person name="Floudas D."/>
            <person name="Copeland A."/>
            <person name="Barry K.W."/>
            <person name="Cichocki N."/>
            <person name="Veneault-Fourrey C."/>
            <person name="LaButti K."/>
            <person name="Lindquist E.A."/>
            <person name="Lipzen A."/>
            <person name="Lundell T."/>
            <person name="Morin E."/>
            <person name="Murat C."/>
            <person name="Riley R."/>
            <person name="Ohm R."/>
            <person name="Sun H."/>
            <person name="Tunlid A."/>
            <person name="Henrissat B."/>
            <person name="Grigoriev I.V."/>
            <person name="Hibbett D.S."/>
            <person name="Martin F."/>
        </authorList>
    </citation>
    <scope>NUCLEOTIDE SEQUENCE [LARGE SCALE GENOMIC DNA]</scope>
    <source>
        <strain evidence="2 3">FD-317 M1</strain>
    </source>
</reference>
<keyword evidence="1" id="KW-0732">Signal</keyword>
<gene>
    <name evidence="2" type="ORF">GYMLUDRAFT_57343</name>
</gene>
<protein>
    <submittedName>
        <fullName evidence="2">Uncharacterized protein</fullName>
    </submittedName>
</protein>
<evidence type="ECO:0000256" key="1">
    <source>
        <dbReference type="SAM" id="SignalP"/>
    </source>
</evidence>
<evidence type="ECO:0000313" key="3">
    <source>
        <dbReference type="Proteomes" id="UP000053593"/>
    </source>
</evidence>
<dbReference type="AlphaFoldDB" id="A0A0D0D345"/>
<feature type="chain" id="PRO_5002208956" evidence="1">
    <location>
        <begin position="20"/>
        <end position="351"/>
    </location>
</feature>
<sequence length="351" mass="39602">MHLLCYLPFCSELLELLLGDGYEFTDDFNGPSSVSLNVAWLQCQFQRGFCPSLKNRSWSFIRLTGDGHSLETFVTVIACWDGPVADVLSYSSSTIGIDIPIPVRPYVYHPDERKVRERLQENLLSTTSIQSGTLPSAQQACTLDTPFSFLSNRTFEDHYSMVIDLHTSDDYLRDTVPKNSFQLTYGANWLTFSHRLYLSPSDGFDHCVAADLYDAVTNAEEQKNGNIIDPGIQFHHLVPPPIGSHEKSFYLVTDILTQMAAKLSSSCGVLLDAYTASKLFILVQQLTMGVADVHVHVLLEDNDISHVGWFLIVFSIVPFPFQDPSEILCLLNYIVDLLFIERIIVQWTFIQ</sequence>
<feature type="signal peptide" evidence="1">
    <location>
        <begin position="1"/>
        <end position="19"/>
    </location>
</feature>
<proteinExistence type="predicted"/>
<evidence type="ECO:0000313" key="2">
    <source>
        <dbReference type="EMBL" id="KIK63673.1"/>
    </source>
</evidence>
<name>A0A0D0D345_9AGAR</name>
<dbReference type="EMBL" id="KN834763">
    <property type="protein sequence ID" value="KIK63673.1"/>
    <property type="molecule type" value="Genomic_DNA"/>
</dbReference>
<organism evidence="2 3">
    <name type="scientific">Collybiopsis luxurians FD-317 M1</name>
    <dbReference type="NCBI Taxonomy" id="944289"/>
    <lineage>
        <taxon>Eukaryota</taxon>
        <taxon>Fungi</taxon>
        <taxon>Dikarya</taxon>
        <taxon>Basidiomycota</taxon>
        <taxon>Agaricomycotina</taxon>
        <taxon>Agaricomycetes</taxon>
        <taxon>Agaricomycetidae</taxon>
        <taxon>Agaricales</taxon>
        <taxon>Marasmiineae</taxon>
        <taxon>Omphalotaceae</taxon>
        <taxon>Collybiopsis</taxon>
        <taxon>Collybiopsis luxurians</taxon>
    </lineage>
</organism>
<dbReference type="Proteomes" id="UP000053593">
    <property type="component" value="Unassembled WGS sequence"/>
</dbReference>
<dbReference type="HOGENOM" id="CLU_790012_0_0_1"/>